<protein>
    <recommendedName>
        <fullName evidence="3">AAA domain-containing protein</fullName>
    </recommendedName>
</protein>
<gene>
    <name evidence="1" type="ORF">DRF58_05905</name>
</gene>
<comment type="caution">
    <text evidence="1">The sequence shown here is derived from an EMBL/GenBank/DDBJ whole genome shotgun (WGS) entry which is preliminary data.</text>
</comment>
<accession>A0A3D9D0A8</accession>
<dbReference type="SUPFAM" id="SSF52540">
    <property type="entry name" value="P-loop containing nucleoside triphosphate hydrolases"/>
    <property type="match status" value="1"/>
</dbReference>
<dbReference type="InterPro" id="IPR027417">
    <property type="entry name" value="P-loop_NTPase"/>
</dbReference>
<sequence>MKAIGVNTFINKRFDTFAFDDAWKDSFGEPEKNFKMIVYGSSGNGKTEFSVKFAKYLATFGKVAYCSYEQGISKSLQDAIVRNNMEEVSGKVMFLSGGSLPDLIEYIRKSGSKIVIIDSLDYMKLTTEQFKVLIKTFPKKAFIIVAWSKNEAPKSQYGKDIEFMCDIKSYVENFRIKMPRSRFGGNKEFVIWNEGKTVKKNAQPSLFDTE</sequence>
<evidence type="ECO:0008006" key="3">
    <source>
        <dbReference type="Google" id="ProtNLM"/>
    </source>
</evidence>
<reference evidence="1 2" key="1">
    <citation type="journal article" date="2006" name="Int. J. Syst. Evol. Microbiol.">
        <title>Chryseobacterium hispanicum sp. nov., isolated from the drinking water distribution system of Sevilla, Spain.</title>
        <authorList>
            <person name="Gallego V."/>
            <person name="Garcia M.T."/>
            <person name="Ventosa A."/>
        </authorList>
    </citation>
    <scope>NUCLEOTIDE SEQUENCE [LARGE SCALE GENOMIC DNA]</scope>
    <source>
        <strain evidence="1 2">KCTC 22104</strain>
    </source>
</reference>
<dbReference type="RefSeq" id="WP_116033821.1">
    <property type="nucleotide sequence ID" value="NZ_JBHLVV010000052.1"/>
</dbReference>
<dbReference type="AlphaFoldDB" id="A0A3D9D0A8"/>
<dbReference type="Proteomes" id="UP000256326">
    <property type="component" value="Unassembled WGS sequence"/>
</dbReference>
<name>A0A3D9D0A8_9FLAO</name>
<keyword evidence="2" id="KW-1185">Reference proteome</keyword>
<dbReference type="Gene3D" id="3.40.50.300">
    <property type="entry name" value="P-loop containing nucleotide triphosphate hydrolases"/>
    <property type="match status" value="1"/>
</dbReference>
<evidence type="ECO:0000313" key="1">
    <source>
        <dbReference type="EMBL" id="REC71348.1"/>
    </source>
</evidence>
<evidence type="ECO:0000313" key="2">
    <source>
        <dbReference type="Proteomes" id="UP000256326"/>
    </source>
</evidence>
<organism evidence="1 2">
    <name type="scientific">Epilithonimonas hispanica</name>
    <dbReference type="NCBI Taxonomy" id="358687"/>
    <lineage>
        <taxon>Bacteria</taxon>
        <taxon>Pseudomonadati</taxon>
        <taxon>Bacteroidota</taxon>
        <taxon>Flavobacteriia</taxon>
        <taxon>Flavobacteriales</taxon>
        <taxon>Weeksellaceae</taxon>
        <taxon>Chryseobacterium group</taxon>
        <taxon>Epilithonimonas</taxon>
    </lineage>
</organism>
<dbReference type="OrthoDB" id="796468at2"/>
<proteinExistence type="predicted"/>
<dbReference type="EMBL" id="QNUG01000010">
    <property type="protein sequence ID" value="REC71348.1"/>
    <property type="molecule type" value="Genomic_DNA"/>
</dbReference>